<gene>
    <name evidence="6" type="ORF">J9253_00400</name>
</gene>
<protein>
    <submittedName>
        <fullName evidence="6">Aminotransferase class I/II-fold pyridoxal phosphate-dependent enzyme</fullName>
    </submittedName>
</protein>
<feature type="domain" description="Aminotransferase class I/classII large" evidence="5">
    <location>
        <begin position="188"/>
        <end position="340"/>
    </location>
</feature>
<reference evidence="6 7" key="1">
    <citation type="submission" date="2021-04" db="EMBL/GenBank/DDBJ databases">
        <title>Genomics, taxonomy and metabolism of representatives of sulfur bacteria of the genus Thiothrix: Thiothrix fructosivorans QT, Thiothrix unzii A1T and three new species, Thiothrix subterranea sp. nov., Thiothrix litoralis sp. nov. and 'Candidatus Thiothrix anitrata' sp. nov.</title>
        <authorList>
            <person name="Ravin N.V."/>
            <person name="Smolyakov D."/>
            <person name="Rudenko T.S."/>
            <person name="Mardanov A.V."/>
            <person name="Beletsky A.V."/>
            <person name="Markov N.D."/>
            <person name="Fomenkov A.I."/>
            <person name="Roberts R.J."/>
            <person name="Karnachuk O.V."/>
            <person name="Novikov A."/>
            <person name="Grabovich M.Y."/>
        </authorList>
    </citation>
    <scope>NUCLEOTIDE SEQUENCE [LARGE SCALE GENOMIC DNA]</scope>
    <source>
        <strain evidence="6 7">AS</strain>
    </source>
</reference>
<keyword evidence="6" id="KW-0032">Aminotransferase</keyword>
<dbReference type="PANTHER" id="PTHR13693:SF77">
    <property type="entry name" value="8-AMINO-7-OXONONANOATE SYNTHASE"/>
    <property type="match status" value="1"/>
</dbReference>
<dbReference type="Gene3D" id="3.90.1150.10">
    <property type="entry name" value="Aspartate Aminotransferase, domain 1"/>
    <property type="match status" value="1"/>
</dbReference>
<proteinExistence type="inferred from homology"/>
<dbReference type="InterPro" id="IPR050087">
    <property type="entry name" value="AON_synthase_class-II"/>
</dbReference>
<comment type="cofactor">
    <cofactor evidence="1">
        <name>pyridoxal 5'-phosphate</name>
        <dbReference type="ChEBI" id="CHEBI:597326"/>
    </cofactor>
</comment>
<keyword evidence="7" id="KW-1185">Reference proteome</keyword>
<dbReference type="Pfam" id="PF00155">
    <property type="entry name" value="Aminotran_1_2"/>
    <property type="match status" value="1"/>
</dbReference>
<comment type="similarity">
    <text evidence="2">Belongs to the class-II pyridoxal-phosphate-dependent aminotransferase family. BioF subfamily.</text>
</comment>
<dbReference type="InterPro" id="IPR015422">
    <property type="entry name" value="PyrdxlP-dep_Trfase_small"/>
</dbReference>
<sequence>MNTPVLHFNRAHYLDLSPYPLRVTQPVATGMPAVLFESSQERLLAKQMAAMQGQAAAVLGMSTLHLFWDWFELVRQTPVQVFMAQDTYPFIQLLAKRAFTPQRLQTFRDMAELAKQLAQVSPASLVMVVADSWSLRRNQPFAVKSCLKLLSGRRGLLVLDDTQTCGLLGHNPSRQLPFGGGGGGILPWVGVATEQVVLITSLAKALGTPVAVLSGNAAVVDCFRQQSHTRTYCSPPSPWLVEHALHALQQNAQTGGRRRRSLVGHIHYFQAQLQGVGIHWEGGIFPVQKLVFPYDWQCVAIYRYLRQRQVETVVTRSDSGACALTVVLRAGHRREDIRHLVILLTQAVAQLPTPMRGRVRSGCPFSPELL</sequence>
<name>A0ABX7WSJ4_9GAMM</name>
<accession>A0ABX7WSJ4</accession>
<dbReference type="EMBL" id="CP072801">
    <property type="protein sequence ID" value="QTR46462.1"/>
    <property type="molecule type" value="Genomic_DNA"/>
</dbReference>
<dbReference type="InterPro" id="IPR004839">
    <property type="entry name" value="Aminotransferase_I/II_large"/>
</dbReference>
<evidence type="ECO:0000256" key="2">
    <source>
        <dbReference type="ARBA" id="ARBA00010008"/>
    </source>
</evidence>
<dbReference type="GO" id="GO:0008483">
    <property type="term" value="F:transaminase activity"/>
    <property type="evidence" value="ECO:0007669"/>
    <property type="project" value="UniProtKB-KW"/>
</dbReference>
<dbReference type="PANTHER" id="PTHR13693">
    <property type="entry name" value="CLASS II AMINOTRANSFERASE/8-AMINO-7-OXONONANOATE SYNTHASE"/>
    <property type="match status" value="1"/>
</dbReference>
<evidence type="ECO:0000259" key="5">
    <source>
        <dbReference type="Pfam" id="PF00155"/>
    </source>
</evidence>
<dbReference type="RefSeq" id="WP_210222797.1">
    <property type="nucleotide sequence ID" value="NZ_CP072801.1"/>
</dbReference>
<evidence type="ECO:0000256" key="4">
    <source>
        <dbReference type="ARBA" id="ARBA00022898"/>
    </source>
</evidence>
<evidence type="ECO:0000313" key="7">
    <source>
        <dbReference type="Proteomes" id="UP000672039"/>
    </source>
</evidence>
<dbReference type="InterPro" id="IPR015421">
    <property type="entry name" value="PyrdxlP-dep_Trfase_major"/>
</dbReference>
<keyword evidence="4" id="KW-0663">Pyridoxal phosphate</keyword>
<dbReference type="SUPFAM" id="SSF53383">
    <property type="entry name" value="PLP-dependent transferases"/>
    <property type="match status" value="1"/>
</dbReference>
<dbReference type="InterPro" id="IPR015424">
    <property type="entry name" value="PyrdxlP-dep_Trfase"/>
</dbReference>
<evidence type="ECO:0000256" key="1">
    <source>
        <dbReference type="ARBA" id="ARBA00001933"/>
    </source>
</evidence>
<keyword evidence="3" id="KW-0808">Transferase</keyword>
<evidence type="ECO:0000256" key="3">
    <source>
        <dbReference type="ARBA" id="ARBA00022679"/>
    </source>
</evidence>
<evidence type="ECO:0000313" key="6">
    <source>
        <dbReference type="EMBL" id="QTR46462.1"/>
    </source>
</evidence>
<dbReference type="Gene3D" id="3.40.640.10">
    <property type="entry name" value="Type I PLP-dependent aspartate aminotransferase-like (Major domain)"/>
    <property type="match status" value="1"/>
</dbReference>
<organism evidence="6 7">
    <name type="scientific">Thiothrix litoralis</name>
    <dbReference type="NCBI Taxonomy" id="2891210"/>
    <lineage>
        <taxon>Bacteria</taxon>
        <taxon>Pseudomonadati</taxon>
        <taxon>Pseudomonadota</taxon>
        <taxon>Gammaproteobacteria</taxon>
        <taxon>Thiotrichales</taxon>
        <taxon>Thiotrichaceae</taxon>
        <taxon>Thiothrix</taxon>
    </lineage>
</organism>
<dbReference type="Proteomes" id="UP000672039">
    <property type="component" value="Chromosome"/>
</dbReference>